<dbReference type="Gene3D" id="3.40.50.1390">
    <property type="entry name" value="Resolvase, N-terminal catalytic domain"/>
    <property type="match status" value="1"/>
</dbReference>
<dbReference type="AlphaFoldDB" id="A0AA37HLL2"/>
<keyword evidence="9" id="KW-1185">Reference proteome</keyword>
<evidence type="ECO:0000256" key="3">
    <source>
        <dbReference type="ARBA" id="ARBA00023172"/>
    </source>
</evidence>
<dbReference type="CDD" id="cd00338">
    <property type="entry name" value="Ser_Recombinase"/>
    <property type="match status" value="1"/>
</dbReference>
<dbReference type="PANTHER" id="PTHR30461">
    <property type="entry name" value="DNA-INVERTASE FROM LAMBDOID PROPHAGE"/>
    <property type="match status" value="1"/>
</dbReference>
<dbReference type="SMART" id="SM00857">
    <property type="entry name" value="Resolvase"/>
    <property type="match status" value="1"/>
</dbReference>
<dbReference type="PROSITE" id="PS51736">
    <property type="entry name" value="RECOMBINASES_3"/>
    <property type="match status" value="1"/>
</dbReference>
<dbReference type="PROSITE" id="PS00397">
    <property type="entry name" value="RECOMBINASES_1"/>
    <property type="match status" value="1"/>
</dbReference>
<dbReference type="PANTHER" id="PTHR30461:SF23">
    <property type="entry name" value="DNA RECOMBINASE-RELATED"/>
    <property type="match status" value="1"/>
</dbReference>
<evidence type="ECO:0000313" key="8">
    <source>
        <dbReference type="EMBL" id="GJD77997.1"/>
    </source>
</evidence>
<dbReference type="InterPro" id="IPR050639">
    <property type="entry name" value="SSR_resolvase"/>
</dbReference>
<dbReference type="GO" id="GO:0003677">
    <property type="term" value="F:DNA binding"/>
    <property type="evidence" value="ECO:0007669"/>
    <property type="project" value="UniProtKB-KW"/>
</dbReference>
<keyword evidence="2" id="KW-0238">DNA-binding</keyword>
<dbReference type="InterPro" id="IPR006119">
    <property type="entry name" value="Resolv_N"/>
</dbReference>
<protein>
    <recommendedName>
        <fullName evidence="10">Resolvase domain protein</fullName>
    </recommendedName>
</protein>
<feature type="domain" description="Resolvase/invertase-type recombinase catalytic" evidence="6">
    <location>
        <begin position="29"/>
        <end position="180"/>
    </location>
</feature>
<dbReference type="InterPro" id="IPR038109">
    <property type="entry name" value="DNA_bind_recomb_sf"/>
</dbReference>
<dbReference type="GO" id="GO:0015074">
    <property type="term" value="P:DNA integration"/>
    <property type="evidence" value="ECO:0007669"/>
    <property type="project" value="UniProtKB-KW"/>
</dbReference>
<evidence type="ECO:0000256" key="5">
    <source>
        <dbReference type="PROSITE-ProRule" id="PRU10137"/>
    </source>
</evidence>
<evidence type="ECO:0000256" key="2">
    <source>
        <dbReference type="ARBA" id="ARBA00023125"/>
    </source>
</evidence>
<dbReference type="InterPro" id="IPR036162">
    <property type="entry name" value="Resolvase-like_N_sf"/>
</dbReference>
<evidence type="ECO:0000259" key="7">
    <source>
        <dbReference type="PROSITE" id="PS51737"/>
    </source>
</evidence>
<sequence length="284" mass="30638">MVVVGSRRVGRQRARNKVQADTKAASATRALGYLRVSTDEQVSSGHGLDTQEKAVRAFAESQAYELVDVLTDAGVSGATRPADRPAFGQALQLAASGAFDVLLVAKIDRLSRDIRHALTTVSDLAEQHEVAFRSVTESVIDTSNPMGRTFFAIFAGMAENERYVIRDRTAGGRVAKAGKGGFAGGKAPYGYTKDLQGGLQVVPEQARIVQRIVKERRRKSTLQAITDGLNADGVPSPKGGQWRVSTVAYITDNPKYRGVVEYLFRWNGAETHVVAVGSHEPIVP</sequence>
<dbReference type="SUPFAM" id="SSF53041">
    <property type="entry name" value="Resolvase-like"/>
    <property type="match status" value="1"/>
</dbReference>
<evidence type="ECO:0000259" key="6">
    <source>
        <dbReference type="PROSITE" id="PS51736"/>
    </source>
</evidence>
<dbReference type="InterPro" id="IPR011109">
    <property type="entry name" value="DNA_bind_recombinase_dom"/>
</dbReference>
<dbReference type="GO" id="GO:0000150">
    <property type="term" value="F:DNA strand exchange activity"/>
    <property type="evidence" value="ECO:0007669"/>
    <property type="project" value="InterPro"/>
</dbReference>
<keyword evidence="1" id="KW-0229">DNA integration</keyword>
<feature type="domain" description="Recombinase" evidence="7">
    <location>
        <begin position="188"/>
        <end position="284"/>
    </location>
</feature>
<dbReference type="Pfam" id="PF07508">
    <property type="entry name" value="Recombinase"/>
    <property type="match status" value="1"/>
</dbReference>
<evidence type="ECO:0008006" key="10">
    <source>
        <dbReference type="Google" id="ProtNLM"/>
    </source>
</evidence>
<feature type="active site" description="O-(5'-phospho-DNA)-serine intermediate" evidence="4 5">
    <location>
        <position position="37"/>
    </location>
</feature>
<keyword evidence="3" id="KW-0233">DNA recombination</keyword>
<comment type="caution">
    <text evidence="8">The sequence shown here is derived from an EMBL/GenBank/DDBJ whole genome shotgun (WGS) entry which is preliminary data.</text>
</comment>
<proteinExistence type="predicted"/>
<dbReference type="InterPro" id="IPR006118">
    <property type="entry name" value="Recombinase_CS"/>
</dbReference>
<organism evidence="8 9">
    <name type="scientific">Methylobacterium gregans</name>
    <dbReference type="NCBI Taxonomy" id="374424"/>
    <lineage>
        <taxon>Bacteria</taxon>
        <taxon>Pseudomonadati</taxon>
        <taxon>Pseudomonadota</taxon>
        <taxon>Alphaproteobacteria</taxon>
        <taxon>Hyphomicrobiales</taxon>
        <taxon>Methylobacteriaceae</taxon>
        <taxon>Methylobacterium</taxon>
    </lineage>
</organism>
<evidence type="ECO:0000256" key="4">
    <source>
        <dbReference type="PIRSR" id="PIRSR606118-50"/>
    </source>
</evidence>
<accession>A0AA37HLL2</accession>
<dbReference type="PROSITE" id="PS51737">
    <property type="entry name" value="RECOMBINASE_DNA_BIND"/>
    <property type="match status" value="1"/>
</dbReference>
<reference evidence="8" key="1">
    <citation type="journal article" date="2016" name="Front. Microbiol.">
        <title>Genome Sequence of the Piezophilic, Mesophilic Sulfate-Reducing Bacterium Desulfovibrio indicus J2T.</title>
        <authorList>
            <person name="Cao J."/>
            <person name="Maignien L."/>
            <person name="Shao Z."/>
            <person name="Alain K."/>
            <person name="Jebbar M."/>
        </authorList>
    </citation>
    <scope>NUCLEOTIDE SEQUENCE</scope>
    <source>
        <strain evidence="8">NBRC 103626</strain>
    </source>
</reference>
<name>A0AA37HLL2_9HYPH</name>
<gene>
    <name evidence="8" type="ORF">NBEOAGPD_1209</name>
</gene>
<evidence type="ECO:0000256" key="1">
    <source>
        <dbReference type="ARBA" id="ARBA00022908"/>
    </source>
</evidence>
<dbReference type="RefSeq" id="WP_238301728.1">
    <property type="nucleotide sequence ID" value="NZ_BPQM01000026.1"/>
</dbReference>
<dbReference type="EMBL" id="BPQM01000026">
    <property type="protein sequence ID" value="GJD77997.1"/>
    <property type="molecule type" value="Genomic_DNA"/>
</dbReference>
<reference evidence="8" key="2">
    <citation type="submission" date="2021-08" db="EMBL/GenBank/DDBJ databases">
        <authorList>
            <person name="Tani A."/>
            <person name="Ola A."/>
            <person name="Ogura Y."/>
            <person name="Katsura K."/>
            <person name="Hayashi T."/>
        </authorList>
    </citation>
    <scope>NUCLEOTIDE SEQUENCE</scope>
    <source>
        <strain evidence="8">NBRC 103626</strain>
    </source>
</reference>
<dbReference type="Proteomes" id="UP001055108">
    <property type="component" value="Unassembled WGS sequence"/>
</dbReference>
<dbReference type="Gene3D" id="3.90.1750.20">
    <property type="entry name" value="Putative Large Serine Recombinase, Chain B, Domain 2"/>
    <property type="match status" value="1"/>
</dbReference>
<dbReference type="Pfam" id="PF00239">
    <property type="entry name" value="Resolvase"/>
    <property type="match status" value="1"/>
</dbReference>
<evidence type="ECO:0000313" key="9">
    <source>
        <dbReference type="Proteomes" id="UP001055108"/>
    </source>
</evidence>